<evidence type="ECO:0000256" key="8">
    <source>
        <dbReference type="ARBA" id="ARBA00022918"/>
    </source>
</evidence>
<evidence type="ECO:0000256" key="3">
    <source>
        <dbReference type="ARBA" id="ARBA00022695"/>
    </source>
</evidence>
<evidence type="ECO:0000256" key="5">
    <source>
        <dbReference type="ARBA" id="ARBA00022750"/>
    </source>
</evidence>
<dbReference type="GO" id="GO:0003964">
    <property type="term" value="F:RNA-directed DNA polymerase activity"/>
    <property type="evidence" value="ECO:0007669"/>
    <property type="project" value="UniProtKB-KW"/>
</dbReference>
<evidence type="ECO:0000313" key="12">
    <source>
        <dbReference type="Proteomes" id="UP000325315"/>
    </source>
</evidence>
<feature type="domain" description="Reverse transcriptase" evidence="9">
    <location>
        <begin position="2"/>
        <end position="57"/>
    </location>
</feature>
<gene>
    <name evidence="11" type="ORF">EPI10_011157</name>
</gene>
<keyword evidence="5" id="KW-0064">Aspartyl protease</keyword>
<name>A0A5B6W7W9_9ROSI</name>
<dbReference type="InterPro" id="IPR043128">
    <property type="entry name" value="Rev_trsase/Diguanyl_cyclase"/>
</dbReference>
<dbReference type="GO" id="GO:0006508">
    <property type="term" value="P:proteolysis"/>
    <property type="evidence" value="ECO:0007669"/>
    <property type="project" value="UniProtKB-KW"/>
</dbReference>
<evidence type="ECO:0000256" key="2">
    <source>
        <dbReference type="ARBA" id="ARBA00022679"/>
    </source>
</evidence>
<evidence type="ECO:0000259" key="10">
    <source>
        <dbReference type="Pfam" id="PF17917"/>
    </source>
</evidence>
<dbReference type="Pfam" id="PF00078">
    <property type="entry name" value="RVT_1"/>
    <property type="match status" value="1"/>
</dbReference>
<dbReference type="InterPro" id="IPR051320">
    <property type="entry name" value="Viral_Replic_Matur_Polypro"/>
</dbReference>
<evidence type="ECO:0000256" key="6">
    <source>
        <dbReference type="ARBA" id="ARBA00022759"/>
    </source>
</evidence>
<dbReference type="Proteomes" id="UP000325315">
    <property type="component" value="Unassembled WGS sequence"/>
</dbReference>
<evidence type="ECO:0000256" key="1">
    <source>
        <dbReference type="ARBA" id="ARBA00022670"/>
    </source>
</evidence>
<organism evidence="11 12">
    <name type="scientific">Gossypium australe</name>
    <dbReference type="NCBI Taxonomy" id="47621"/>
    <lineage>
        <taxon>Eukaryota</taxon>
        <taxon>Viridiplantae</taxon>
        <taxon>Streptophyta</taxon>
        <taxon>Embryophyta</taxon>
        <taxon>Tracheophyta</taxon>
        <taxon>Spermatophyta</taxon>
        <taxon>Magnoliopsida</taxon>
        <taxon>eudicotyledons</taxon>
        <taxon>Gunneridae</taxon>
        <taxon>Pentapetalae</taxon>
        <taxon>rosids</taxon>
        <taxon>malvids</taxon>
        <taxon>Malvales</taxon>
        <taxon>Malvaceae</taxon>
        <taxon>Malvoideae</taxon>
        <taxon>Gossypium</taxon>
    </lineage>
</organism>
<dbReference type="Pfam" id="PF17917">
    <property type="entry name" value="RT_RNaseH"/>
    <property type="match status" value="1"/>
</dbReference>
<comment type="caution">
    <text evidence="11">The sequence shown here is derived from an EMBL/GenBank/DDBJ whole genome shotgun (WGS) entry which is preliminary data.</text>
</comment>
<keyword evidence="2" id="KW-0808">Transferase</keyword>
<protein>
    <submittedName>
        <fullName evidence="11">Reverse transcriptase</fullName>
    </submittedName>
</protein>
<dbReference type="SUPFAM" id="SSF56672">
    <property type="entry name" value="DNA/RNA polymerases"/>
    <property type="match status" value="1"/>
</dbReference>
<reference evidence="12" key="1">
    <citation type="journal article" date="2019" name="Plant Biotechnol. J.">
        <title>Genome sequencing of the Australian wild diploid species Gossypium australe highlights disease resistance and delayed gland morphogenesis.</title>
        <authorList>
            <person name="Cai Y."/>
            <person name="Cai X."/>
            <person name="Wang Q."/>
            <person name="Wang P."/>
            <person name="Zhang Y."/>
            <person name="Cai C."/>
            <person name="Xu Y."/>
            <person name="Wang K."/>
            <person name="Zhou Z."/>
            <person name="Wang C."/>
            <person name="Geng S."/>
            <person name="Li B."/>
            <person name="Dong Q."/>
            <person name="Hou Y."/>
            <person name="Wang H."/>
            <person name="Ai P."/>
            <person name="Liu Z."/>
            <person name="Yi F."/>
            <person name="Sun M."/>
            <person name="An G."/>
            <person name="Cheng J."/>
            <person name="Zhang Y."/>
            <person name="Shi Q."/>
            <person name="Xie Y."/>
            <person name="Shi X."/>
            <person name="Chang Y."/>
            <person name="Huang F."/>
            <person name="Chen Y."/>
            <person name="Hong S."/>
            <person name="Mi L."/>
            <person name="Sun Q."/>
            <person name="Zhang L."/>
            <person name="Zhou B."/>
            <person name="Peng R."/>
            <person name="Zhang X."/>
            <person name="Liu F."/>
        </authorList>
    </citation>
    <scope>NUCLEOTIDE SEQUENCE [LARGE SCALE GENOMIC DNA]</scope>
    <source>
        <strain evidence="12">cv. PA1801</strain>
    </source>
</reference>
<dbReference type="OrthoDB" id="1002013at2759"/>
<dbReference type="PANTHER" id="PTHR33064">
    <property type="entry name" value="POL PROTEIN"/>
    <property type="match status" value="1"/>
</dbReference>
<dbReference type="EMBL" id="SMMG02000004">
    <property type="protein sequence ID" value="KAA3477258.1"/>
    <property type="molecule type" value="Genomic_DNA"/>
</dbReference>
<proteinExistence type="predicted"/>
<keyword evidence="4" id="KW-0540">Nuclease</keyword>
<evidence type="ECO:0000256" key="4">
    <source>
        <dbReference type="ARBA" id="ARBA00022722"/>
    </source>
</evidence>
<sequence>MVMPFGLTNFPSSVQSLMNVVFRQLLRRSVLVFYNDILVYSNDWSDHLGHLHEVLQFYMPKKENVLLQILKLSIYDALFQGAVSMDKAKSVKELRGFLRLSGYYRRFIKGYGVLAKPLTILLKQYVPWLWLSLHTQHSSSLRKPFVNHQFWLYLIFKRCFVWRLMLMDKQKEKLVAFFSKPLGVKHQALSVYDNEILEVLLVVKKWHPYPVGRHFLINMEHQSLRFLSNQQAITPYQ</sequence>
<dbReference type="GO" id="GO:0004190">
    <property type="term" value="F:aspartic-type endopeptidase activity"/>
    <property type="evidence" value="ECO:0007669"/>
    <property type="project" value="UniProtKB-KW"/>
</dbReference>
<keyword evidence="12" id="KW-1185">Reference proteome</keyword>
<keyword evidence="8 11" id="KW-0695">RNA-directed DNA polymerase</keyword>
<dbReference type="InterPro" id="IPR041373">
    <property type="entry name" value="RT_RNaseH"/>
</dbReference>
<dbReference type="InterPro" id="IPR000477">
    <property type="entry name" value="RT_dom"/>
</dbReference>
<keyword evidence="6" id="KW-0255">Endonuclease</keyword>
<keyword evidence="1" id="KW-0645">Protease</keyword>
<dbReference type="InterPro" id="IPR043502">
    <property type="entry name" value="DNA/RNA_pol_sf"/>
</dbReference>
<dbReference type="GO" id="GO:0004519">
    <property type="term" value="F:endonuclease activity"/>
    <property type="evidence" value="ECO:0007669"/>
    <property type="project" value="UniProtKB-KW"/>
</dbReference>
<accession>A0A5B6W7W9</accession>
<dbReference type="AlphaFoldDB" id="A0A5B6W7W9"/>
<evidence type="ECO:0000256" key="7">
    <source>
        <dbReference type="ARBA" id="ARBA00022801"/>
    </source>
</evidence>
<dbReference type="Gene3D" id="3.30.70.270">
    <property type="match status" value="2"/>
</dbReference>
<keyword evidence="3" id="KW-0548">Nucleotidyltransferase</keyword>
<evidence type="ECO:0000313" key="11">
    <source>
        <dbReference type="EMBL" id="KAA3477258.1"/>
    </source>
</evidence>
<evidence type="ECO:0000259" key="9">
    <source>
        <dbReference type="Pfam" id="PF00078"/>
    </source>
</evidence>
<keyword evidence="7" id="KW-0378">Hydrolase</keyword>
<feature type="domain" description="Reverse transcriptase RNase H-like" evidence="10">
    <location>
        <begin position="166"/>
        <end position="231"/>
    </location>
</feature>
<dbReference type="PANTHER" id="PTHR33064:SF37">
    <property type="entry name" value="RIBONUCLEASE H"/>
    <property type="match status" value="1"/>
</dbReference>